<dbReference type="OrthoDB" id="1437849at2"/>
<dbReference type="AlphaFoldDB" id="A0A1G7GIY4"/>
<protein>
    <submittedName>
        <fullName evidence="1">Uncharacterized protein</fullName>
    </submittedName>
</protein>
<reference evidence="2" key="1">
    <citation type="submission" date="2016-10" db="EMBL/GenBank/DDBJ databases">
        <authorList>
            <person name="Varghese N."/>
            <person name="Submissions S."/>
        </authorList>
    </citation>
    <scope>NUCLEOTIDE SEQUENCE [LARGE SCALE GENOMIC DNA]</scope>
    <source>
        <strain evidence="2">DSM 25329</strain>
    </source>
</reference>
<name>A0A1G7GIY4_9BACT</name>
<proteinExistence type="predicted"/>
<dbReference type="Proteomes" id="UP000198748">
    <property type="component" value="Unassembled WGS sequence"/>
</dbReference>
<sequence length="211" mass="24131">MKQYFIFGALLLLGISGCKKDDGPSVDPQIEEARKLAALQDQFHGKYRLISAVADQNVDINMDGFASNNLLTEIPELQLENHPNIVELRIYGPNHIIANAGFLLSQGWPEQYIWNNNKEWDGGPDFEYKDGLSVSYANQGTVRQFTFTEDLKEITVQRNTNENPFRWVAPESVKINNAGLLHFVNKRYLYTKEGVKQVTIQSVYQRFTKET</sequence>
<evidence type="ECO:0000313" key="2">
    <source>
        <dbReference type="Proteomes" id="UP000198748"/>
    </source>
</evidence>
<keyword evidence="2" id="KW-1185">Reference proteome</keyword>
<dbReference type="EMBL" id="FNAN01000007">
    <property type="protein sequence ID" value="SDE88055.1"/>
    <property type="molecule type" value="Genomic_DNA"/>
</dbReference>
<evidence type="ECO:0000313" key="1">
    <source>
        <dbReference type="EMBL" id="SDE88055.1"/>
    </source>
</evidence>
<accession>A0A1G7GIY4</accession>
<dbReference type="PROSITE" id="PS51257">
    <property type="entry name" value="PROKAR_LIPOPROTEIN"/>
    <property type="match status" value="1"/>
</dbReference>
<gene>
    <name evidence="1" type="ORF">SAMN04487996_107270</name>
</gene>
<dbReference type="RefSeq" id="WP_090150558.1">
    <property type="nucleotide sequence ID" value="NZ_FNAN01000007.1"/>
</dbReference>
<organism evidence="1 2">
    <name type="scientific">Dyadobacter soli</name>
    <dbReference type="NCBI Taxonomy" id="659014"/>
    <lineage>
        <taxon>Bacteria</taxon>
        <taxon>Pseudomonadati</taxon>
        <taxon>Bacteroidota</taxon>
        <taxon>Cytophagia</taxon>
        <taxon>Cytophagales</taxon>
        <taxon>Spirosomataceae</taxon>
        <taxon>Dyadobacter</taxon>
    </lineage>
</organism>